<reference evidence="1" key="2">
    <citation type="journal article" date="2004" name="Mol. Biol. Evol.">
        <title>The complete mitochondrial DNA sequence of the green alga Pseudendoclonium akinetum (Ulvophyceae) highlights distinctive evolutionary trends in the chlorophyta and suggests a sister-group relationship between the Ulvophyceae and Chlorophyceae.</title>
        <authorList>
            <person name="Pombert J.F."/>
            <person name="Otis C."/>
            <person name="Lemieux C."/>
            <person name="Turmel M."/>
        </authorList>
    </citation>
    <scope>NUCLEOTIDE SEQUENCE</scope>
    <source>
        <strain evidence="1">UTEX 1912</strain>
    </source>
</reference>
<keyword evidence="1" id="KW-0496">Mitochondrion</keyword>
<name>Q6UVP4_TUPAK</name>
<reference evidence="1" key="1">
    <citation type="submission" date="2003-08" db="EMBL/GenBank/DDBJ databases">
        <authorList>
            <person name="Pombert J.-F."/>
            <person name="Otis C."/>
            <person name="Lemieux C."/>
            <person name="Turmel M."/>
        </authorList>
    </citation>
    <scope>NUCLEOTIDE SEQUENCE</scope>
    <source>
        <strain evidence="1">UTEX 1912</strain>
    </source>
</reference>
<dbReference type="GeneID" id="2847067"/>
<evidence type="ECO:0000313" key="1">
    <source>
        <dbReference type="EMBL" id="AAQ18780.1"/>
    </source>
</evidence>
<sequence>MRGSLRKLRQFVRKLTNFGGSKICSFHSQTAAKGCGNLFVDGKPTSGAAQNAREPSQTTAGKGGQVCFTAGKDAQLCILCKVW</sequence>
<protein>
    <submittedName>
        <fullName evidence="1">Uncharacterized protein</fullName>
    </submittedName>
</protein>
<dbReference type="AlphaFoldDB" id="Q6UVP4"/>
<dbReference type="RefSeq" id="YP_025821.1">
    <property type="nucleotide sequence ID" value="NC_005926.1"/>
</dbReference>
<gene>
    <name evidence="1" type="primary">orf83</name>
</gene>
<organism evidence="1">
    <name type="scientific">Tupiella akineta</name>
    <name type="common">Green alga</name>
    <name type="synonym">Pseudendoclonium akinetum</name>
    <dbReference type="NCBI Taxonomy" id="160070"/>
    <lineage>
        <taxon>Eukaryota</taxon>
        <taxon>Viridiplantae</taxon>
        <taxon>Chlorophyta</taxon>
        <taxon>core chlorophytes</taxon>
        <taxon>Ulvophyceae</taxon>
        <taxon>OUU clade</taxon>
        <taxon>Ulotrichales</taxon>
        <taxon>Tupiellaceae</taxon>
        <taxon>Tupiella</taxon>
    </lineage>
</organism>
<geneLocation type="mitochondrion" evidence="1"/>
<accession>Q6UVP4</accession>
<proteinExistence type="predicted"/>
<dbReference type="EMBL" id="AY359242">
    <property type="protein sequence ID" value="AAQ18780.1"/>
    <property type="molecule type" value="Genomic_DNA"/>
</dbReference>